<protein>
    <submittedName>
        <fullName evidence="2">Uncharacterized protein</fullName>
    </submittedName>
</protein>
<evidence type="ECO:0000313" key="2">
    <source>
        <dbReference type="EMBL" id="QHU36774.1"/>
    </source>
</evidence>
<evidence type="ECO:0000256" key="1">
    <source>
        <dbReference type="SAM" id="Phobius"/>
    </source>
</evidence>
<keyword evidence="1" id="KW-1133">Transmembrane helix</keyword>
<dbReference type="EMBL" id="MN740631">
    <property type="protein sequence ID" value="QHU36774.1"/>
    <property type="molecule type" value="Genomic_DNA"/>
</dbReference>
<proteinExistence type="predicted"/>
<accession>A0A6C0M4S7</accession>
<organism evidence="2">
    <name type="scientific">viral metagenome</name>
    <dbReference type="NCBI Taxonomy" id="1070528"/>
    <lineage>
        <taxon>unclassified sequences</taxon>
        <taxon>metagenomes</taxon>
        <taxon>organismal metagenomes</taxon>
    </lineage>
</organism>
<reference evidence="2" key="1">
    <citation type="journal article" date="2020" name="Nature">
        <title>Giant virus diversity and host interactions through global metagenomics.</title>
        <authorList>
            <person name="Schulz F."/>
            <person name="Roux S."/>
            <person name="Paez-Espino D."/>
            <person name="Jungbluth S."/>
            <person name="Walsh D.A."/>
            <person name="Denef V.J."/>
            <person name="McMahon K.D."/>
            <person name="Konstantinidis K.T."/>
            <person name="Eloe-Fadrosh E.A."/>
            <person name="Kyrpides N.C."/>
            <person name="Woyke T."/>
        </authorList>
    </citation>
    <scope>NUCLEOTIDE SEQUENCE</scope>
    <source>
        <strain evidence="2">GVMAG-S-1035124-57</strain>
    </source>
</reference>
<keyword evidence="1" id="KW-0812">Transmembrane</keyword>
<keyword evidence="1" id="KW-0472">Membrane</keyword>
<feature type="transmembrane region" description="Helical" evidence="1">
    <location>
        <begin position="6"/>
        <end position="22"/>
    </location>
</feature>
<name>A0A6C0M4S7_9ZZZZ</name>
<sequence>MNFNILGYILIALIAIICIRVYQSSDSFQLKCIVSEVDGNKYCVRERAKLVMAADLLAQCTVNMKKLVEHMEKTYPDQDNVRRLVSGFDPQQVGETLPTSEFTAYSENKGEKLAFCLNTTKEGNKLIDPNTLMFIALHEMAHIMTESIGHKDEFWKNFKFLLQNAADIKIYEPVDYKNEPKQYCGIEINDNPYFDA</sequence>
<dbReference type="AlphaFoldDB" id="A0A6C0M4S7"/>